<evidence type="ECO:0000313" key="1">
    <source>
        <dbReference type="EMBL" id="MBW6399845.1"/>
    </source>
</evidence>
<gene>
    <name evidence="1" type="ORF">KPL78_18445</name>
</gene>
<protein>
    <recommendedName>
        <fullName evidence="3">RES domain-containing protein</fullName>
    </recommendedName>
</protein>
<name>A0ABS7AEY4_9PROT</name>
<dbReference type="Proteomes" id="UP001196565">
    <property type="component" value="Unassembled WGS sequence"/>
</dbReference>
<keyword evidence="2" id="KW-1185">Reference proteome</keyword>
<evidence type="ECO:0000313" key="2">
    <source>
        <dbReference type="Proteomes" id="UP001196565"/>
    </source>
</evidence>
<dbReference type="EMBL" id="JAHYBZ010000006">
    <property type="protein sequence ID" value="MBW6399845.1"/>
    <property type="molecule type" value="Genomic_DNA"/>
</dbReference>
<proteinExistence type="predicted"/>
<accession>A0ABS7AEY4</accession>
<reference evidence="1 2" key="1">
    <citation type="submission" date="2021-07" db="EMBL/GenBank/DDBJ databases">
        <authorList>
            <person name="So Y."/>
        </authorList>
    </citation>
    <scope>NUCLEOTIDE SEQUENCE [LARGE SCALE GENOMIC DNA]</scope>
    <source>
        <strain evidence="1 2">HJA6</strain>
    </source>
</reference>
<organism evidence="1 2">
    <name type="scientific">Roseomonas alba</name>
    <dbReference type="NCBI Taxonomy" id="2846776"/>
    <lineage>
        <taxon>Bacteria</taxon>
        <taxon>Pseudomonadati</taxon>
        <taxon>Pseudomonadota</taxon>
        <taxon>Alphaproteobacteria</taxon>
        <taxon>Acetobacterales</taxon>
        <taxon>Roseomonadaceae</taxon>
        <taxon>Roseomonas</taxon>
    </lineage>
</organism>
<comment type="caution">
    <text evidence="1">The sequence shown here is derived from an EMBL/GenBank/DDBJ whole genome shotgun (WGS) entry which is preliminary data.</text>
</comment>
<evidence type="ECO:0008006" key="3">
    <source>
        <dbReference type="Google" id="ProtNLM"/>
    </source>
</evidence>
<sequence length="220" mass="24342">MPALRGGGGAGVPAAVPPIRFGLCPPQAIPHGAHAFRSPFERPGPDGIWRDPRVFYVCDRPEARFLLNAYEIPASPPWPELREPGLSFFVREDQDDLFKVHLPYVWRTPAGLGTLFLPSLSRPGVQVVAGLVQAEWYGNPVNLVPCKPPMDQARHVEPGQPIAQVVFLNRANRQSELRVVPEGGAAARRFHHGLHAWHRDKLADRSAYRRLARRQSPGGG</sequence>